<dbReference type="Gene3D" id="1.20.120.450">
    <property type="entry name" value="dinb family like domain"/>
    <property type="match status" value="1"/>
</dbReference>
<proteinExistence type="predicted"/>
<feature type="domain" description="Mycothiol-dependent maleylpyruvate isomerase metal-binding" evidence="1">
    <location>
        <begin position="14"/>
        <end position="99"/>
    </location>
</feature>
<dbReference type="AlphaFoldDB" id="A0A853C014"/>
<evidence type="ECO:0000259" key="1">
    <source>
        <dbReference type="Pfam" id="PF11716"/>
    </source>
</evidence>
<dbReference type="SUPFAM" id="SSF109854">
    <property type="entry name" value="DinB/YfiT-like putative metalloenzymes"/>
    <property type="match status" value="1"/>
</dbReference>
<evidence type="ECO:0000313" key="2">
    <source>
        <dbReference type="EMBL" id="NYJ00845.1"/>
    </source>
</evidence>
<protein>
    <submittedName>
        <fullName evidence="2">Uncharacterized protein (TIGR03083 family)</fullName>
    </submittedName>
</protein>
<comment type="caution">
    <text evidence="2">The sequence shown here is derived from an EMBL/GenBank/DDBJ whole genome shotgun (WGS) entry which is preliminary data.</text>
</comment>
<dbReference type="InterPro" id="IPR024344">
    <property type="entry name" value="MDMPI_metal-binding"/>
</dbReference>
<dbReference type="RefSeq" id="WP_179667383.1">
    <property type="nucleotide sequence ID" value="NZ_JACCFP010000001.1"/>
</dbReference>
<organism evidence="2 3">
    <name type="scientific">Nocardioides thalensis</name>
    <dbReference type="NCBI Taxonomy" id="1914755"/>
    <lineage>
        <taxon>Bacteria</taxon>
        <taxon>Bacillati</taxon>
        <taxon>Actinomycetota</taxon>
        <taxon>Actinomycetes</taxon>
        <taxon>Propionibacteriales</taxon>
        <taxon>Nocardioidaceae</taxon>
        <taxon>Nocardioides</taxon>
    </lineage>
</organism>
<name>A0A853C014_9ACTN</name>
<dbReference type="InterPro" id="IPR017517">
    <property type="entry name" value="Maleyloyr_isom"/>
</dbReference>
<dbReference type="Proteomes" id="UP000530424">
    <property type="component" value="Unassembled WGS sequence"/>
</dbReference>
<dbReference type="Pfam" id="PF11716">
    <property type="entry name" value="MDMPI_N"/>
    <property type="match status" value="1"/>
</dbReference>
<dbReference type="GO" id="GO:0046872">
    <property type="term" value="F:metal ion binding"/>
    <property type="evidence" value="ECO:0007669"/>
    <property type="project" value="InterPro"/>
</dbReference>
<evidence type="ECO:0000313" key="3">
    <source>
        <dbReference type="Proteomes" id="UP000530424"/>
    </source>
</evidence>
<accession>A0A853C014</accession>
<dbReference type="EMBL" id="JACCFP010000001">
    <property type="protein sequence ID" value="NYJ00845.1"/>
    <property type="molecule type" value="Genomic_DNA"/>
</dbReference>
<reference evidence="2 3" key="1">
    <citation type="submission" date="2020-07" db="EMBL/GenBank/DDBJ databases">
        <title>Sequencing the genomes of 1000 actinobacteria strains.</title>
        <authorList>
            <person name="Klenk H.-P."/>
        </authorList>
    </citation>
    <scope>NUCLEOTIDE SEQUENCE [LARGE SCALE GENOMIC DNA]</scope>
    <source>
        <strain evidence="2 3">DSM 103833</strain>
    </source>
</reference>
<gene>
    <name evidence="2" type="ORF">HNR19_001543</name>
</gene>
<dbReference type="NCBIfam" id="TIGR03083">
    <property type="entry name" value="maleylpyruvate isomerase family mycothiol-dependent enzyme"/>
    <property type="match status" value="1"/>
</dbReference>
<dbReference type="InterPro" id="IPR034660">
    <property type="entry name" value="DinB/YfiT-like"/>
</dbReference>
<keyword evidence="3" id="KW-1185">Reference proteome</keyword>
<sequence length="208" mass="22678">MTDDSYWSAVVSMRQRVADLLESLRPEEWDAGSLCSEWRVRDVAGHLSCVPTITTWELLRSGPRGRFDMNRMNTVIAKGYGDHEPAWIVARIREHAGARRTAKVLDTRNSLFDVIVHSQDIAVPLGRTFDVPPELAADGLARVWEMGMPFHARKRFAGLTLRATDADIAVGAGPEVRGPALSLLLLATGRAEVAAPALSGAGVDALPR</sequence>